<organism evidence="1 2">
    <name type="scientific">Nephila pilipes</name>
    <name type="common">Giant wood spider</name>
    <name type="synonym">Nephila maculata</name>
    <dbReference type="NCBI Taxonomy" id="299642"/>
    <lineage>
        <taxon>Eukaryota</taxon>
        <taxon>Metazoa</taxon>
        <taxon>Ecdysozoa</taxon>
        <taxon>Arthropoda</taxon>
        <taxon>Chelicerata</taxon>
        <taxon>Arachnida</taxon>
        <taxon>Araneae</taxon>
        <taxon>Araneomorphae</taxon>
        <taxon>Entelegynae</taxon>
        <taxon>Araneoidea</taxon>
        <taxon>Nephilidae</taxon>
        <taxon>Nephila</taxon>
    </lineage>
</organism>
<dbReference type="EMBL" id="BMAW01037320">
    <property type="protein sequence ID" value="GFU47907.1"/>
    <property type="molecule type" value="Genomic_DNA"/>
</dbReference>
<dbReference type="Proteomes" id="UP000887013">
    <property type="component" value="Unassembled WGS sequence"/>
</dbReference>
<proteinExistence type="predicted"/>
<evidence type="ECO:0000313" key="2">
    <source>
        <dbReference type="Proteomes" id="UP000887013"/>
    </source>
</evidence>
<dbReference type="AlphaFoldDB" id="A0A8X6QVP3"/>
<keyword evidence="2" id="KW-1185">Reference proteome</keyword>
<evidence type="ECO:0000313" key="1">
    <source>
        <dbReference type="EMBL" id="GFU47907.1"/>
    </source>
</evidence>
<comment type="caution">
    <text evidence="1">The sequence shown here is derived from an EMBL/GenBank/DDBJ whole genome shotgun (WGS) entry which is preliminary data.</text>
</comment>
<accession>A0A8X6QVP3</accession>
<protein>
    <submittedName>
        <fullName evidence="1">Uncharacterized protein</fullName>
    </submittedName>
</protein>
<reference evidence="1" key="1">
    <citation type="submission" date="2020-08" db="EMBL/GenBank/DDBJ databases">
        <title>Multicomponent nature underlies the extraordinary mechanical properties of spider dragline silk.</title>
        <authorList>
            <person name="Kono N."/>
            <person name="Nakamura H."/>
            <person name="Mori M."/>
            <person name="Yoshida Y."/>
            <person name="Ohtoshi R."/>
            <person name="Malay A.D."/>
            <person name="Moran D.A.P."/>
            <person name="Tomita M."/>
            <person name="Numata K."/>
            <person name="Arakawa K."/>
        </authorList>
    </citation>
    <scope>NUCLEOTIDE SEQUENCE</scope>
</reference>
<name>A0A8X6QVP3_NEPPI</name>
<sequence length="85" mass="9585">MHCKNEIWRVFGEIEAKKTIGKSSEIGFVIGGMTTMSVNCGGFRTKMSSLAKRKDPEIPNGCEKYVKSCYNIEECKEFFRAPLVV</sequence>
<gene>
    <name evidence="1" type="ORF">NPIL_450021</name>
</gene>